<dbReference type="PROSITE" id="PS50977">
    <property type="entry name" value="HTH_TETR_2"/>
    <property type="match status" value="1"/>
</dbReference>
<feature type="domain" description="HTH tetR-type" evidence="3">
    <location>
        <begin position="1"/>
        <end position="61"/>
    </location>
</feature>
<reference evidence="4 5" key="1">
    <citation type="submission" date="2016-03" db="EMBL/GenBank/DDBJ databases">
        <title>Complete genome sequence of Shewanella psychrophila WP2, a deep sea bacterium isolated from west Pacific sediment.</title>
        <authorList>
            <person name="Xu G."/>
            <person name="Jian H."/>
        </authorList>
    </citation>
    <scope>NUCLEOTIDE SEQUENCE [LARGE SCALE GENOMIC DNA]</scope>
    <source>
        <strain evidence="4 5">WP2</strain>
    </source>
</reference>
<dbReference type="InterPro" id="IPR025722">
    <property type="entry name" value="TetR"/>
</dbReference>
<evidence type="ECO:0000313" key="4">
    <source>
        <dbReference type="EMBL" id="AQS35364.1"/>
    </source>
</evidence>
<dbReference type="GO" id="GO:0003677">
    <property type="term" value="F:DNA binding"/>
    <property type="evidence" value="ECO:0007669"/>
    <property type="project" value="UniProtKB-UniRule"/>
</dbReference>
<dbReference type="Proteomes" id="UP000189545">
    <property type="component" value="Chromosome"/>
</dbReference>
<dbReference type="Pfam" id="PF00440">
    <property type="entry name" value="TetR_N"/>
    <property type="match status" value="1"/>
</dbReference>
<dbReference type="PANTHER" id="PTHR43479:SF12">
    <property type="entry name" value="TRANSCRIPTIONAL REGULATORY PROTEIN"/>
    <property type="match status" value="1"/>
</dbReference>
<evidence type="ECO:0000313" key="5">
    <source>
        <dbReference type="Proteomes" id="UP000189545"/>
    </source>
</evidence>
<gene>
    <name evidence="4" type="ORF">Sps_00144</name>
</gene>
<sequence>MKTRDKIIHASLELFNEHGERTITTNHIAAHLGISPGNLYYHFRNKEDIIRSIFSLYESHLETSFQPYEGEPVNIDLLIGYFDAIFYAMWEFRFMYANLTDILSRDDELKRQYLQVQQQVLARSSHVLSKLEQDGVIAIEQDEIPPLAETIRMIVCFWISYKQTHSPDIKITKSSLYEGLLRILMLSKAYSTPNSRSTFVRLEQHYQELAQSPVEELA</sequence>
<evidence type="ECO:0000259" key="3">
    <source>
        <dbReference type="PROSITE" id="PS50977"/>
    </source>
</evidence>
<accession>A0A1S6HIP1</accession>
<dbReference type="InterPro" id="IPR009057">
    <property type="entry name" value="Homeodomain-like_sf"/>
</dbReference>
<dbReference type="OrthoDB" id="8770705at2"/>
<dbReference type="InterPro" id="IPR001647">
    <property type="entry name" value="HTH_TetR"/>
</dbReference>
<dbReference type="KEGG" id="spsw:Sps_00144"/>
<keyword evidence="5" id="KW-1185">Reference proteome</keyword>
<dbReference type="STRING" id="225848.Sps_00144"/>
<name>A0A1S6HIP1_9GAMM</name>
<evidence type="ECO:0000256" key="1">
    <source>
        <dbReference type="ARBA" id="ARBA00023125"/>
    </source>
</evidence>
<dbReference type="SUPFAM" id="SSF46689">
    <property type="entry name" value="Homeodomain-like"/>
    <property type="match status" value="1"/>
</dbReference>
<dbReference type="EMBL" id="CP014782">
    <property type="protein sequence ID" value="AQS35364.1"/>
    <property type="molecule type" value="Genomic_DNA"/>
</dbReference>
<organism evidence="4 5">
    <name type="scientific">Shewanella psychrophila</name>
    <dbReference type="NCBI Taxonomy" id="225848"/>
    <lineage>
        <taxon>Bacteria</taxon>
        <taxon>Pseudomonadati</taxon>
        <taxon>Pseudomonadota</taxon>
        <taxon>Gammaproteobacteria</taxon>
        <taxon>Alteromonadales</taxon>
        <taxon>Shewanellaceae</taxon>
        <taxon>Shewanella</taxon>
    </lineage>
</organism>
<protein>
    <submittedName>
        <fullName evidence="4">Transcriptional regulator, TetR family</fullName>
    </submittedName>
</protein>
<dbReference type="PANTHER" id="PTHR43479">
    <property type="entry name" value="ACREF/ENVCD OPERON REPRESSOR-RELATED"/>
    <property type="match status" value="1"/>
</dbReference>
<keyword evidence="1 2" id="KW-0238">DNA-binding</keyword>
<dbReference type="InterPro" id="IPR050624">
    <property type="entry name" value="HTH-type_Tx_Regulator"/>
</dbReference>
<feature type="DNA-binding region" description="H-T-H motif" evidence="2">
    <location>
        <begin position="24"/>
        <end position="43"/>
    </location>
</feature>
<dbReference type="PRINTS" id="PR00455">
    <property type="entry name" value="HTHTETR"/>
</dbReference>
<dbReference type="Pfam" id="PF13972">
    <property type="entry name" value="TetR"/>
    <property type="match status" value="1"/>
</dbReference>
<dbReference type="RefSeq" id="WP_077750724.1">
    <property type="nucleotide sequence ID" value="NZ_CP014782.1"/>
</dbReference>
<dbReference type="AlphaFoldDB" id="A0A1S6HIP1"/>
<dbReference type="Gene3D" id="1.10.357.10">
    <property type="entry name" value="Tetracycline Repressor, domain 2"/>
    <property type="match status" value="1"/>
</dbReference>
<evidence type="ECO:0000256" key="2">
    <source>
        <dbReference type="PROSITE-ProRule" id="PRU00335"/>
    </source>
</evidence>
<proteinExistence type="predicted"/>